<evidence type="ECO:0000256" key="4">
    <source>
        <dbReference type="SAM" id="MobiDB-lite"/>
    </source>
</evidence>
<name>A0A5C3EUL1_9BASI</name>
<reference evidence="6 7" key="1">
    <citation type="submission" date="2018-03" db="EMBL/GenBank/DDBJ databases">
        <authorList>
            <person name="Guldener U."/>
        </authorList>
    </citation>
    <scope>NUCLEOTIDE SEQUENCE [LARGE SCALE GENOMIC DNA]</scope>
    <source>
        <strain evidence="6 7">DAOM196992</strain>
    </source>
</reference>
<evidence type="ECO:0000259" key="5">
    <source>
        <dbReference type="PROSITE" id="PS50280"/>
    </source>
</evidence>
<keyword evidence="7" id="KW-1185">Reference proteome</keyword>
<dbReference type="AlphaFoldDB" id="A0A5C3EUL1"/>
<protein>
    <submittedName>
        <fullName evidence="6">Related to RKM2 - ribosomal protein lysine methyltransferase</fullName>
    </submittedName>
</protein>
<dbReference type="InterPro" id="IPR046341">
    <property type="entry name" value="SET_dom_sf"/>
</dbReference>
<keyword evidence="3" id="KW-0949">S-adenosyl-L-methionine</keyword>
<keyword evidence="1 6" id="KW-0489">Methyltransferase</keyword>
<evidence type="ECO:0000256" key="2">
    <source>
        <dbReference type="ARBA" id="ARBA00022679"/>
    </source>
</evidence>
<organism evidence="6 7">
    <name type="scientific">Pseudozyma flocculosa</name>
    <dbReference type="NCBI Taxonomy" id="84751"/>
    <lineage>
        <taxon>Eukaryota</taxon>
        <taxon>Fungi</taxon>
        <taxon>Dikarya</taxon>
        <taxon>Basidiomycota</taxon>
        <taxon>Ustilaginomycotina</taxon>
        <taxon>Ustilaginomycetes</taxon>
        <taxon>Ustilaginales</taxon>
        <taxon>Ustilaginaceae</taxon>
        <taxon>Pseudozyma</taxon>
    </lineage>
</organism>
<accession>A0A5C3EUL1</accession>
<dbReference type="PANTHER" id="PTHR13271:SF47">
    <property type="entry name" value="ACTIN-HISTIDINE N-METHYLTRANSFERASE"/>
    <property type="match status" value="1"/>
</dbReference>
<dbReference type="Proteomes" id="UP000323386">
    <property type="component" value="Unassembled WGS sequence"/>
</dbReference>
<dbReference type="EMBL" id="OOIP01000001">
    <property type="protein sequence ID" value="SPO34721.1"/>
    <property type="molecule type" value="Genomic_DNA"/>
</dbReference>
<dbReference type="SUPFAM" id="SSF82199">
    <property type="entry name" value="SET domain"/>
    <property type="match status" value="1"/>
</dbReference>
<keyword evidence="6" id="KW-0689">Ribosomal protein</keyword>
<dbReference type="GO" id="GO:0005840">
    <property type="term" value="C:ribosome"/>
    <property type="evidence" value="ECO:0007669"/>
    <property type="project" value="UniProtKB-KW"/>
</dbReference>
<dbReference type="GO" id="GO:0016279">
    <property type="term" value="F:protein-lysine N-methyltransferase activity"/>
    <property type="evidence" value="ECO:0007669"/>
    <property type="project" value="UniProtKB-ARBA"/>
</dbReference>
<keyword evidence="2 6" id="KW-0808">Transferase</keyword>
<gene>
    <name evidence="6" type="ORF">PSFLO_00192</name>
</gene>
<feature type="domain" description="SET" evidence="5">
    <location>
        <begin position="37"/>
        <end position="337"/>
    </location>
</feature>
<evidence type="ECO:0000313" key="6">
    <source>
        <dbReference type="EMBL" id="SPO34721.1"/>
    </source>
</evidence>
<dbReference type="PROSITE" id="PS50280">
    <property type="entry name" value="SET"/>
    <property type="match status" value="1"/>
</dbReference>
<dbReference type="PANTHER" id="PTHR13271">
    <property type="entry name" value="UNCHARACTERIZED PUTATIVE METHYLTRANSFERASE"/>
    <property type="match status" value="1"/>
</dbReference>
<dbReference type="InterPro" id="IPR001214">
    <property type="entry name" value="SET_dom"/>
</dbReference>
<dbReference type="GO" id="GO:0032259">
    <property type="term" value="P:methylation"/>
    <property type="evidence" value="ECO:0007669"/>
    <property type="project" value="UniProtKB-KW"/>
</dbReference>
<keyword evidence="6" id="KW-0687">Ribonucleoprotein</keyword>
<dbReference type="Gene3D" id="3.90.1410.10">
    <property type="entry name" value="set domain protein methyltransferase, domain 1"/>
    <property type="match status" value="1"/>
</dbReference>
<dbReference type="InterPro" id="IPR050600">
    <property type="entry name" value="SETD3_SETD6_MTase"/>
</dbReference>
<evidence type="ECO:0000313" key="7">
    <source>
        <dbReference type="Proteomes" id="UP000323386"/>
    </source>
</evidence>
<evidence type="ECO:0000256" key="3">
    <source>
        <dbReference type="ARBA" id="ARBA00022691"/>
    </source>
</evidence>
<sequence>MQPPIKDQAEAFNHVLFRLLSDVSTQGLTPEQVRQSVPLEVSEAVPAGRGLVFTEDIRPGQLLLSLPPRSLLHPNTLAPYLPRDLIPSKQQTCATNAGDSPPKLSTPQAISLVLQKWHIRKRVQAATPLSGSDDGPEASFLNHFAATLPRRFDTVPLFWLIYTRLPTSAEPDDGALSLGLGDAPNLIGRRLQFYEELLKALPRQSRRLLDRVVERFDRDFRRIEEVHHQDPSILALPDHLTKTTGHSIRLAEFLWAWLCVNSRCIFFPLGLQAHSDNFTLAPFLDMANHTSQPSLECRVQFNPAGGLELYAPPPSARPLHLGRKGMRKGDECLITYGAHSNASLLSEYGFVLPGVCPSDEEDARPREDEGAASDGATWKGNRYCEVSVDAEVERLFDEQGEAGQRKMELLQDRGYWGDYTLHPHPAPAHPSHRLVPALRLLALRLPKAAVASPVVTPALEGKHIDKTRRLDKERGAAAAKVSSHAPDRSKTGGKRQAKLLSYTPQTDAEGERLLANWEATLTGHEETVSPQNEADAHELLVTLCDRLARAYREHTEAIDEAERVLTKVLPATPILTLQDEDRPKLERDLQGCRTSLEFVRQLVEEELQITHLVRRQAEAQTEW</sequence>
<dbReference type="OrthoDB" id="341421at2759"/>
<feature type="region of interest" description="Disordered" evidence="4">
    <location>
        <begin position="469"/>
        <end position="505"/>
    </location>
</feature>
<proteinExistence type="predicted"/>
<evidence type="ECO:0000256" key="1">
    <source>
        <dbReference type="ARBA" id="ARBA00022603"/>
    </source>
</evidence>